<protein>
    <recommendedName>
        <fullName evidence="9 10">D-alanyl-D-alanine dipeptidase</fullName>
        <shortName evidence="9 10">D-Ala-D-Ala dipeptidase</shortName>
        <ecNumber evidence="9 10">3.4.13.22</ecNumber>
    </recommendedName>
</protein>
<dbReference type="AlphaFoldDB" id="A0A2T0UNF4"/>
<dbReference type="EMBL" id="PVTI01000009">
    <property type="protein sequence ID" value="PRY59426.1"/>
    <property type="molecule type" value="Genomic_DNA"/>
</dbReference>
<dbReference type="PANTHER" id="PTHR43126:SF1">
    <property type="entry name" value="D-ALANYL-D-ALANINE DIPEPTIDASE"/>
    <property type="match status" value="1"/>
</dbReference>
<keyword evidence="5 9" id="KW-0862">Zinc</keyword>
<dbReference type="RefSeq" id="WP_106297222.1">
    <property type="nucleotide sequence ID" value="NZ_PVTI01000009.1"/>
</dbReference>
<dbReference type="InterPro" id="IPR009045">
    <property type="entry name" value="Zn_M74/Hedgehog-like"/>
</dbReference>
<dbReference type="EC" id="3.4.13.22" evidence="9 10"/>
<dbReference type="InterPro" id="IPR000755">
    <property type="entry name" value="A_A_dipeptidase"/>
</dbReference>
<accession>A0A2T0UNF4</accession>
<evidence type="ECO:0000256" key="2">
    <source>
        <dbReference type="ARBA" id="ARBA00022670"/>
    </source>
</evidence>
<dbReference type="Pfam" id="PF01427">
    <property type="entry name" value="Peptidase_M15"/>
    <property type="match status" value="2"/>
</dbReference>
<evidence type="ECO:0000256" key="5">
    <source>
        <dbReference type="ARBA" id="ARBA00022833"/>
    </source>
</evidence>
<evidence type="ECO:0000256" key="11">
    <source>
        <dbReference type="SAM" id="SignalP"/>
    </source>
</evidence>
<keyword evidence="3 9" id="KW-0479">Metal-binding</keyword>
<dbReference type="GO" id="GO:0071555">
    <property type="term" value="P:cell wall organization"/>
    <property type="evidence" value="ECO:0007669"/>
    <property type="project" value="UniProtKB-KW"/>
</dbReference>
<organism evidence="12 13">
    <name type="scientific">Knoellia remsis</name>
    <dbReference type="NCBI Taxonomy" id="407159"/>
    <lineage>
        <taxon>Bacteria</taxon>
        <taxon>Bacillati</taxon>
        <taxon>Actinomycetota</taxon>
        <taxon>Actinomycetes</taxon>
        <taxon>Micrococcales</taxon>
        <taxon>Intrasporangiaceae</taxon>
        <taxon>Knoellia</taxon>
    </lineage>
</organism>
<keyword evidence="2 9" id="KW-0645">Protease</keyword>
<proteinExistence type="inferred from homology"/>
<evidence type="ECO:0000313" key="13">
    <source>
        <dbReference type="Proteomes" id="UP000237822"/>
    </source>
</evidence>
<reference evidence="12 13" key="1">
    <citation type="submission" date="2018-03" db="EMBL/GenBank/DDBJ databases">
        <title>Genomic Encyclopedia of Archaeal and Bacterial Type Strains, Phase II (KMG-II): from individual species to whole genera.</title>
        <authorList>
            <person name="Goeker M."/>
        </authorList>
    </citation>
    <scope>NUCLEOTIDE SEQUENCE [LARGE SCALE GENOMIC DNA]</scope>
    <source>
        <strain evidence="12 13">ATCC BAA-1496</strain>
    </source>
</reference>
<feature type="site" description="Transition state stabilizer" evidence="9">
    <location>
        <position position="106"/>
    </location>
</feature>
<gene>
    <name evidence="12" type="ORF">BCF74_10913</name>
</gene>
<evidence type="ECO:0000256" key="3">
    <source>
        <dbReference type="ARBA" id="ARBA00022723"/>
    </source>
</evidence>
<dbReference type="SUPFAM" id="SSF55166">
    <property type="entry name" value="Hedgehog/DD-peptidase"/>
    <property type="match status" value="1"/>
</dbReference>
<comment type="function">
    <text evidence="9 10">Catalyzes hydrolysis of the D-alanyl-D-alanine dipeptide.</text>
</comment>
<keyword evidence="6 9" id="KW-0224">Dipeptidase</keyword>
<comment type="caution">
    <text evidence="12">The sequence shown here is derived from an EMBL/GenBank/DDBJ whole genome shotgun (WGS) entry which is preliminary data.</text>
</comment>
<comment type="catalytic activity">
    <reaction evidence="1 9 10">
        <text>D-alanyl-D-alanine + H2O = 2 D-alanine</text>
        <dbReference type="Rhea" id="RHEA:20661"/>
        <dbReference type="ChEBI" id="CHEBI:15377"/>
        <dbReference type="ChEBI" id="CHEBI:57416"/>
        <dbReference type="ChEBI" id="CHEBI:57822"/>
        <dbReference type="EC" id="3.4.13.22"/>
    </reaction>
</comment>
<evidence type="ECO:0000256" key="10">
    <source>
        <dbReference type="PIRNR" id="PIRNR026671"/>
    </source>
</evidence>
<dbReference type="Proteomes" id="UP000237822">
    <property type="component" value="Unassembled WGS sequence"/>
</dbReference>
<dbReference type="GO" id="GO:0006508">
    <property type="term" value="P:proteolysis"/>
    <property type="evidence" value="ECO:0007669"/>
    <property type="project" value="UniProtKB-KW"/>
</dbReference>
<feature type="binding site" evidence="9">
    <location>
        <position position="151"/>
    </location>
    <ligand>
        <name>Zn(2+)</name>
        <dbReference type="ChEBI" id="CHEBI:29105"/>
        <note>catalytic</note>
    </ligand>
</feature>
<dbReference type="GO" id="GO:0008237">
    <property type="term" value="F:metallopeptidase activity"/>
    <property type="evidence" value="ECO:0007669"/>
    <property type="project" value="UniProtKB-KW"/>
</dbReference>
<dbReference type="CDD" id="cd14817">
    <property type="entry name" value="D-Ala-D-Ala_dipeptidase_VanX"/>
    <property type="match status" value="1"/>
</dbReference>
<evidence type="ECO:0000256" key="4">
    <source>
        <dbReference type="ARBA" id="ARBA00022801"/>
    </source>
</evidence>
<keyword evidence="13" id="KW-1185">Reference proteome</keyword>
<feature type="active site" description="Proton donor/acceptor" evidence="9">
    <location>
        <position position="240"/>
    </location>
</feature>
<keyword evidence="11" id="KW-0732">Signal</keyword>
<comment type="similarity">
    <text evidence="9 10">Belongs to the peptidase M15D family.</text>
</comment>
<evidence type="ECO:0000256" key="7">
    <source>
        <dbReference type="ARBA" id="ARBA00023049"/>
    </source>
</evidence>
<evidence type="ECO:0000256" key="8">
    <source>
        <dbReference type="ARBA" id="ARBA00023316"/>
    </source>
</evidence>
<dbReference type="PANTHER" id="PTHR43126">
    <property type="entry name" value="D-ALANYL-D-ALANINE DIPEPTIDASE"/>
    <property type="match status" value="1"/>
</dbReference>
<dbReference type="Gene3D" id="3.30.1380.10">
    <property type="match status" value="1"/>
</dbReference>
<feature type="binding site" evidence="9">
    <location>
        <position position="158"/>
    </location>
    <ligand>
        <name>Zn(2+)</name>
        <dbReference type="ChEBI" id="CHEBI:29105"/>
        <note>catalytic</note>
    </ligand>
</feature>
<dbReference type="OrthoDB" id="9801430at2"/>
<dbReference type="GO" id="GO:0008270">
    <property type="term" value="F:zinc ion binding"/>
    <property type="evidence" value="ECO:0007669"/>
    <property type="project" value="UniProtKB-UniRule"/>
</dbReference>
<evidence type="ECO:0000256" key="1">
    <source>
        <dbReference type="ARBA" id="ARBA00001362"/>
    </source>
</evidence>
<dbReference type="GO" id="GO:0160237">
    <property type="term" value="F:D-Ala-D-Ala dipeptidase activity"/>
    <property type="evidence" value="ECO:0007669"/>
    <property type="project" value="UniProtKB-EC"/>
</dbReference>
<comment type="cofactor">
    <cofactor evidence="9">
        <name>Zn(2+)</name>
        <dbReference type="ChEBI" id="CHEBI:29105"/>
    </cofactor>
    <text evidence="9">Binds 1 zinc ion per subunit.</text>
</comment>
<feature type="signal peptide" evidence="11">
    <location>
        <begin position="1"/>
        <end position="23"/>
    </location>
</feature>
<keyword evidence="8 10" id="KW-0961">Cell wall biogenesis/degradation</keyword>
<evidence type="ECO:0000313" key="12">
    <source>
        <dbReference type="EMBL" id="PRY59426.1"/>
    </source>
</evidence>
<evidence type="ECO:0000256" key="6">
    <source>
        <dbReference type="ARBA" id="ARBA00022997"/>
    </source>
</evidence>
<dbReference type="HAMAP" id="MF_01924">
    <property type="entry name" value="A_A_dipeptidase"/>
    <property type="match status" value="1"/>
</dbReference>
<evidence type="ECO:0000256" key="9">
    <source>
        <dbReference type="HAMAP-Rule" id="MF_01924"/>
    </source>
</evidence>
<feature type="chain" id="PRO_5038464093" description="D-alanyl-D-alanine dipeptidase" evidence="11">
    <location>
        <begin position="24"/>
        <end position="268"/>
    </location>
</feature>
<keyword evidence="7 9" id="KW-0482">Metalloprotease</keyword>
<dbReference type="PIRSF" id="PIRSF026671">
    <property type="entry name" value="AA_dipeptidase"/>
    <property type="match status" value="1"/>
</dbReference>
<keyword evidence="4 9" id="KW-0378">Hydrolase</keyword>
<sequence length="268" mass="29331">MSLRRLLAPVTASLAMVGGVAVAGPQPAVAARPAQAPAEIVALRDVDPTIVEEIRYTTNHNFVGERIDGYRAPMCLVTRPTAEALSRAQDALRPRGLTLKVYDCYRPQTAVDHFVRWAEDLDDEQMKSEFYPRVDKSRLFADGYIAAKSGHSRASTVDLTIQPVDARPGPTPHSPHPAGSCFGPVEDRAPDASLDMGTAFDCFDTLSHTANPAITGEARANRDLLVSTLAAQGFSNLPEEWWHFTHKPELFPTTFFDFPVSRASLTSR</sequence>
<feature type="binding site" evidence="9">
    <location>
        <position position="243"/>
    </location>
    <ligand>
        <name>Zn(2+)</name>
        <dbReference type="ChEBI" id="CHEBI:29105"/>
        <note>catalytic</note>
    </ligand>
</feature>
<name>A0A2T0UNF4_9MICO</name>